<evidence type="ECO:0000256" key="5">
    <source>
        <dbReference type="ARBA" id="ARBA00022806"/>
    </source>
</evidence>
<evidence type="ECO:0000256" key="8">
    <source>
        <dbReference type="ARBA" id="ARBA00023204"/>
    </source>
</evidence>
<dbReference type="Proteomes" id="UP000824232">
    <property type="component" value="Unassembled WGS sequence"/>
</dbReference>
<comment type="subcellular location">
    <subcellularLocation>
        <location evidence="9">Cytoplasm</location>
    </subcellularLocation>
</comment>
<dbReference type="SMART" id="SM01058">
    <property type="entry name" value="CarD_TRCF"/>
    <property type="match status" value="1"/>
</dbReference>
<dbReference type="GO" id="GO:0003678">
    <property type="term" value="F:DNA helicase activity"/>
    <property type="evidence" value="ECO:0007669"/>
    <property type="project" value="TreeGrafter"/>
</dbReference>
<dbReference type="GO" id="GO:0016787">
    <property type="term" value="F:hydrolase activity"/>
    <property type="evidence" value="ECO:0007669"/>
    <property type="project" value="UniProtKB-KW"/>
</dbReference>
<evidence type="ECO:0000259" key="12">
    <source>
        <dbReference type="PROSITE" id="PS51194"/>
    </source>
</evidence>
<dbReference type="SUPFAM" id="SSF52540">
    <property type="entry name" value="P-loop containing nucleoside triphosphate hydrolases"/>
    <property type="match status" value="2"/>
</dbReference>
<dbReference type="InterPro" id="IPR014001">
    <property type="entry name" value="Helicase_ATP-bd"/>
</dbReference>
<keyword evidence="4 9" id="KW-0378">Hydrolase</keyword>
<reference evidence="13" key="2">
    <citation type="journal article" date="2021" name="PeerJ">
        <title>Extensive microbial diversity within the chicken gut microbiome revealed by metagenomics and culture.</title>
        <authorList>
            <person name="Gilroy R."/>
            <person name="Ravi A."/>
            <person name="Getino M."/>
            <person name="Pursley I."/>
            <person name="Horton D.L."/>
            <person name="Alikhan N.F."/>
            <person name="Baker D."/>
            <person name="Gharbi K."/>
            <person name="Hall N."/>
            <person name="Watson M."/>
            <person name="Adriaenssens E.M."/>
            <person name="Foster-Nyarko E."/>
            <person name="Jarju S."/>
            <person name="Secka A."/>
            <person name="Antonio M."/>
            <person name="Oren A."/>
            <person name="Chaudhuri R.R."/>
            <person name="La Ragione R."/>
            <person name="Hildebrand F."/>
            <person name="Pallen M.J."/>
        </authorList>
    </citation>
    <scope>NUCLEOTIDE SEQUENCE</scope>
    <source>
        <strain evidence="13">CHK184-20233</strain>
    </source>
</reference>
<comment type="caution">
    <text evidence="13">The sequence shown here is derived from an EMBL/GenBank/DDBJ whole genome shotgun (WGS) entry which is preliminary data.</text>
</comment>
<dbReference type="GO" id="GO:0005524">
    <property type="term" value="F:ATP binding"/>
    <property type="evidence" value="ECO:0007669"/>
    <property type="project" value="UniProtKB-UniRule"/>
</dbReference>
<dbReference type="GO" id="GO:0000716">
    <property type="term" value="P:transcription-coupled nucleotide-excision repair, DNA damage recognition"/>
    <property type="evidence" value="ECO:0007669"/>
    <property type="project" value="UniProtKB-UniRule"/>
</dbReference>
<feature type="domain" description="Helicase ATP-binding" evidence="11">
    <location>
        <begin position="563"/>
        <end position="724"/>
    </location>
</feature>
<dbReference type="PANTHER" id="PTHR47964:SF1">
    <property type="entry name" value="ATP-DEPENDENT DNA HELICASE HOMOLOG RECG, CHLOROPLASTIC"/>
    <property type="match status" value="1"/>
</dbReference>
<dbReference type="SUPFAM" id="SSF141259">
    <property type="entry name" value="CarD-like"/>
    <property type="match status" value="1"/>
</dbReference>
<comment type="similarity">
    <text evidence="9">In the N-terminal section; belongs to the UvrB family.</text>
</comment>
<proteinExistence type="inferred from homology"/>
<comment type="function">
    <text evidence="9">Couples transcription and DNA repair by recognizing RNA polymerase (RNAP) stalled at DNA lesions. Mediates ATP-dependent release of RNAP and its truncated transcript from the DNA, and recruitment of nucleotide excision repair machinery to the damaged site.</text>
</comment>
<dbReference type="InterPro" id="IPR041471">
    <property type="entry name" value="UvrB_inter"/>
</dbReference>
<dbReference type="InterPro" id="IPR004576">
    <property type="entry name" value="Mfd"/>
</dbReference>
<dbReference type="Gene3D" id="3.90.1150.50">
    <property type="entry name" value="Transcription-repair-coupling factor, D7 domain"/>
    <property type="match status" value="1"/>
</dbReference>
<dbReference type="Gene3D" id="3.40.50.300">
    <property type="entry name" value="P-loop containing nucleotide triphosphate hydrolases"/>
    <property type="match status" value="2"/>
</dbReference>
<evidence type="ECO:0000256" key="9">
    <source>
        <dbReference type="HAMAP-Rule" id="MF_00969"/>
    </source>
</evidence>
<dbReference type="Pfam" id="PF00271">
    <property type="entry name" value="Helicase_C"/>
    <property type="match status" value="1"/>
</dbReference>
<dbReference type="InterPro" id="IPR003711">
    <property type="entry name" value="CarD-like/TRCF_RID"/>
</dbReference>
<evidence type="ECO:0000256" key="7">
    <source>
        <dbReference type="ARBA" id="ARBA00023125"/>
    </source>
</evidence>
<dbReference type="InterPro" id="IPR027417">
    <property type="entry name" value="P-loop_NTPase"/>
</dbReference>
<dbReference type="Pfam" id="PF17757">
    <property type="entry name" value="UvrB_inter"/>
    <property type="match status" value="1"/>
</dbReference>
<dbReference type="PROSITE" id="PS51194">
    <property type="entry name" value="HELICASE_CTER"/>
    <property type="match status" value="1"/>
</dbReference>
<dbReference type="GO" id="GO:0006355">
    <property type="term" value="P:regulation of DNA-templated transcription"/>
    <property type="evidence" value="ECO:0007669"/>
    <property type="project" value="UniProtKB-UniRule"/>
</dbReference>
<dbReference type="SMART" id="SM00982">
    <property type="entry name" value="TRCF"/>
    <property type="match status" value="1"/>
</dbReference>
<comment type="similarity">
    <text evidence="9">In the C-terminal section; belongs to the helicase family. RecG subfamily.</text>
</comment>
<evidence type="ECO:0000313" key="13">
    <source>
        <dbReference type="EMBL" id="HIR59726.1"/>
    </source>
</evidence>
<dbReference type="CDD" id="cd17991">
    <property type="entry name" value="DEXHc_TRCF"/>
    <property type="match status" value="1"/>
</dbReference>
<dbReference type="Gene3D" id="3.40.50.11180">
    <property type="match status" value="1"/>
</dbReference>
<reference evidence="13" key="1">
    <citation type="submission" date="2020-10" db="EMBL/GenBank/DDBJ databases">
        <authorList>
            <person name="Gilroy R."/>
        </authorList>
    </citation>
    <scope>NUCLEOTIDE SEQUENCE</scope>
    <source>
        <strain evidence="13">CHK184-20233</strain>
    </source>
</reference>
<dbReference type="SMART" id="SM00487">
    <property type="entry name" value="DEXDc"/>
    <property type="match status" value="1"/>
</dbReference>
<feature type="domain" description="Helicase C-terminal" evidence="12">
    <location>
        <begin position="733"/>
        <end position="899"/>
    </location>
</feature>
<evidence type="ECO:0000259" key="11">
    <source>
        <dbReference type="PROSITE" id="PS51192"/>
    </source>
</evidence>
<gene>
    <name evidence="9 13" type="primary">mfd</name>
    <name evidence="13" type="ORF">IAB38_06715</name>
</gene>
<evidence type="ECO:0000256" key="3">
    <source>
        <dbReference type="ARBA" id="ARBA00022763"/>
    </source>
</evidence>
<dbReference type="NCBIfam" id="TIGR00580">
    <property type="entry name" value="mfd"/>
    <property type="match status" value="1"/>
</dbReference>
<evidence type="ECO:0000256" key="4">
    <source>
        <dbReference type="ARBA" id="ARBA00022801"/>
    </source>
</evidence>
<dbReference type="HAMAP" id="MF_00969">
    <property type="entry name" value="TRCF"/>
    <property type="match status" value="1"/>
</dbReference>
<dbReference type="GO" id="GO:0005737">
    <property type="term" value="C:cytoplasm"/>
    <property type="evidence" value="ECO:0007669"/>
    <property type="project" value="UniProtKB-SubCell"/>
</dbReference>
<dbReference type="InterPro" id="IPR047112">
    <property type="entry name" value="RecG/Mfd"/>
</dbReference>
<keyword evidence="5" id="KW-0347">Helicase</keyword>
<dbReference type="InterPro" id="IPR001650">
    <property type="entry name" value="Helicase_C-like"/>
</dbReference>
<feature type="coiled-coil region" evidence="10">
    <location>
        <begin position="975"/>
        <end position="1002"/>
    </location>
</feature>
<dbReference type="EC" id="3.6.4.-" evidence="9"/>
<keyword evidence="6 9" id="KW-0067">ATP-binding</keyword>
<dbReference type="SUPFAM" id="SSF143517">
    <property type="entry name" value="TRCF domain-like"/>
    <property type="match status" value="1"/>
</dbReference>
<evidence type="ECO:0000313" key="14">
    <source>
        <dbReference type="Proteomes" id="UP000824232"/>
    </source>
</evidence>
<organism evidence="13 14">
    <name type="scientific">Candidatus Onthousia excrementipullorum</name>
    <dbReference type="NCBI Taxonomy" id="2840884"/>
    <lineage>
        <taxon>Bacteria</taxon>
        <taxon>Bacillati</taxon>
        <taxon>Bacillota</taxon>
        <taxon>Bacilli</taxon>
        <taxon>Candidatus Onthousia</taxon>
    </lineage>
</organism>
<dbReference type="InterPro" id="IPR037235">
    <property type="entry name" value="TRCF-like_C_D7"/>
</dbReference>
<keyword evidence="10" id="KW-0175">Coiled coil</keyword>
<keyword evidence="8 9" id="KW-0234">DNA repair</keyword>
<dbReference type="EMBL" id="DVHC01000062">
    <property type="protein sequence ID" value="HIR59726.1"/>
    <property type="molecule type" value="Genomic_DNA"/>
</dbReference>
<keyword evidence="3 9" id="KW-0227">DNA damage</keyword>
<dbReference type="Pfam" id="PF00270">
    <property type="entry name" value="DEAD"/>
    <property type="match status" value="1"/>
</dbReference>
<dbReference type="Gene3D" id="2.40.10.170">
    <property type="match status" value="1"/>
</dbReference>
<dbReference type="SMART" id="SM00490">
    <property type="entry name" value="HELICc"/>
    <property type="match status" value="1"/>
</dbReference>
<dbReference type="InterPro" id="IPR011545">
    <property type="entry name" value="DEAD/DEAH_box_helicase_dom"/>
</dbReference>
<evidence type="ECO:0000256" key="2">
    <source>
        <dbReference type="ARBA" id="ARBA00022741"/>
    </source>
</evidence>
<dbReference type="Pfam" id="PF03461">
    <property type="entry name" value="TRCF"/>
    <property type="match status" value="1"/>
</dbReference>
<keyword evidence="2 9" id="KW-0547">Nucleotide-binding</keyword>
<protein>
    <recommendedName>
        <fullName evidence="9">Transcription-repair-coupling factor</fullName>
        <shortName evidence="9">TRCF</shortName>
        <ecNumber evidence="9">3.6.4.-</ecNumber>
    </recommendedName>
</protein>
<keyword evidence="7 9" id="KW-0238">DNA-binding</keyword>
<dbReference type="InterPro" id="IPR005118">
    <property type="entry name" value="TRCF_C"/>
</dbReference>
<dbReference type="PANTHER" id="PTHR47964">
    <property type="entry name" value="ATP-DEPENDENT DNA HELICASE HOMOLOG RECG, CHLOROPLASTIC"/>
    <property type="match status" value="1"/>
</dbReference>
<evidence type="ECO:0000256" key="1">
    <source>
        <dbReference type="ARBA" id="ARBA00022490"/>
    </source>
</evidence>
<evidence type="ECO:0000256" key="10">
    <source>
        <dbReference type="SAM" id="Coils"/>
    </source>
</evidence>
<dbReference type="AlphaFoldDB" id="A0A9D1DVE9"/>
<sequence length="1094" mass="126454">MKIFDNFFEKIYDKDIALTGMTEELFGIYVNKLYDNKKNILIVTSNLVESNSLYRSISNYTDNVYLFPMDDFLTSEAMAISPDLMVTRLETMEAISKGSPSIVITNLMGYLRYLPTKKEYLKGCLSLKVNDEISPKELVEKLTNIGYERTTLVTKTGEIGVRGFVIDIFPLGESNPVRLEFFGDTIDSIRYFDGKSQKSLNEIKSIEIYPYTEIFSNDTFIPEEKRNTKYLSEYGDVTNISGYLDNHVTIYKDKSAILINYKQICTDILEYREEKDTDFKGSYMASFDDIYENDALHYLTVDNLDKSLKIIDFKSKELPLFNDDVEGITKYIREKLYANYTVIVCLKDYQLHSFRSKISLPIMDTTMDEIYPNKLNLFNFSLDSGFQYKNYIFLTGRELFRNNEKVKKYKTKFKYNTKITDLNKLEIGDYVVHQVHGIGIYNGLKTLSQQGVLKDYIEVLYQGNDKLYIPVEKIDMLYKYTGKEGVRPTIYKLGGKEWEKVKARVKSKVQDMANDLLRVQAERERQKGFAFSPDNELQKEFEDAFPYVATNDQLLATKQIKEDMEKVSPMDRLLVGDVGFGKTEVAFRAAFKAIMDNKQVLLLCPTTILSSQHYKNALERFKDFPVNIGLLNRFTSTRERNRILEELREGTIDFVIGTHRILSDDIRPKDLGLLIIDEEQRFGVKHKEKLKQYKSTVDVLTLTATPIPRTLQMSIAGIRSLSLIETPPRDRYPIQTYVIAYNKQLVREAIMKEMSRDGQVFLLFNNVENIEQEVMEIENLVPSARVIYAHGRMDKTKIEDVMQSFIDHEADVLVCTTIIETGIDIPNVNTLIILDADRFGLAQLYQIRGRVGRSNKIAYCYLMYQEHKVLTETAEKRLKVIKEFTELGSGFSIATRDLSIRGAGDILGSKQAGFIDSVGIDLYLKMLNEEVERLKGNVVEEDSEEESNKTLLNVSTHISDDYVTDDDLKIMIHRMINEIDSKEKLEEVRSDLEDRFGKLSEDIIVYMYEEWFEKLVKQVGVTKVSETKNTIELYFDKDTTSKLNTEDLFMNAYTITPMFRFKSRESDLTIILDIVKLEKHPIYYLVALLSSLVS</sequence>
<dbReference type="InterPro" id="IPR036101">
    <property type="entry name" value="CarD-like/TRCF_RID_sf"/>
</dbReference>
<accession>A0A9D1DVE9</accession>
<keyword evidence="1 9" id="KW-0963">Cytoplasm</keyword>
<name>A0A9D1DVE9_9FIRM</name>
<dbReference type="Gene3D" id="3.30.2060.10">
    <property type="entry name" value="Penicillin-binding protein 1b domain"/>
    <property type="match status" value="1"/>
</dbReference>
<dbReference type="GO" id="GO:0003684">
    <property type="term" value="F:damaged DNA binding"/>
    <property type="evidence" value="ECO:0007669"/>
    <property type="project" value="InterPro"/>
</dbReference>
<dbReference type="Pfam" id="PF02559">
    <property type="entry name" value="CarD_TRCF_RID"/>
    <property type="match status" value="1"/>
</dbReference>
<evidence type="ECO:0000256" key="6">
    <source>
        <dbReference type="ARBA" id="ARBA00022840"/>
    </source>
</evidence>
<dbReference type="PROSITE" id="PS51192">
    <property type="entry name" value="HELICASE_ATP_BIND_1"/>
    <property type="match status" value="1"/>
</dbReference>